<dbReference type="Gene3D" id="3.80.10.10">
    <property type="entry name" value="Ribonuclease Inhibitor"/>
    <property type="match status" value="2"/>
</dbReference>
<feature type="domain" description="Disease resistance R13L4/SHOC-2-like LRR" evidence="3">
    <location>
        <begin position="231"/>
        <end position="344"/>
    </location>
</feature>
<reference evidence="4 5" key="1">
    <citation type="submission" date="2007-01" db="EMBL/GenBank/DDBJ databases">
        <authorList>
            <person name="Haygood M."/>
            <person name="Podell S."/>
            <person name="Anderson C."/>
            <person name="Hopkinson B."/>
            <person name="Roe K."/>
            <person name="Barbeau K."/>
            <person name="Gaasterland T."/>
            <person name="Ferriera S."/>
            <person name="Johnson J."/>
            <person name="Kravitz S."/>
            <person name="Beeson K."/>
            <person name="Sutton G."/>
            <person name="Rogers Y.-H."/>
            <person name="Friedman R."/>
            <person name="Frazier M."/>
            <person name="Venter J.C."/>
        </authorList>
    </citation>
    <scope>NUCLEOTIDE SEQUENCE [LARGE SCALE GENOMIC DNA]</scope>
    <source>
        <strain evidence="4 5">ATCC 23134</strain>
    </source>
</reference>
<evidence type="ECO:0000259" key="3">
    <source>
        <dbReference type="Pfam" id="PF23598"/>
    </source>
</evidence>
<evidence type="ECO:0000313" key="4">
    <source>
        <dbReference type="EMBL" id="EAY26303.1"/>
    </source>
</evidence>
<dbReference type="InterPro" id="IPR032675">
    <property type="entry name" value="LRR_dom_sf"/>
</dbReference>
<dbReference type="InterPro" id="IPR055414">
    <property type="entry name" value="LRR_R13L4/SHOC2-like"/>
</dbReference>
<comment type="caution">
    <text evidence="4">The sequence shown here is derived from an EMBL/GenBank/DDBJ whole genome shotgun (WGS) entry which is preliminary data.</text>
</comment>
<dbReference type="SMART" id="SM00369">
    <property type="entry name" value="LRR_TYP"/>
    <property type="match status" value="9"/>
</dbReference>
<organism evidence="4 5">
    <name type="scientific">Microscilla marina ATCC 23134</name>
    <dbReference type="NCBI Taxonomy" id="313606"/>
    <lineage>
        <taxon>Bacteria</taxon>
        <taxon>Pseudomonadati</taxon>
        <taxon>Bacteroidota</taxon>
        <taxon>Cytophagia</taxon>
        <taxon>Cytophagales</taxon>
        <taxon>Microscillaceae</taxon>
        <taxon>Microscilla</taxon>
    </lineage>
</organism>
<dbReference type="SUPFAM" id="SSF52058">
    <property type="entry name" value="L domain-like"/>
    <property type="match status" value="1"/>
</dbReference>
<sequence length="488" mass="54573">MKLIRKFTLSLAFIAGTILFTSCGGGSKATDENTDNTENADVKEEEWNIPLISDSDLRKAKKYESIEEALAEPDKVYYLSLREKKLSALPEELFKLKHLQRLDLAFNRDMTSLDPRIGKLKNLQYISLHSCKLTSLPKEIGSLPNLETLVVESNKLGSIPAEIGQLPKIKELKLSYNELSAVPEEIYNLASLENLYLHRNDITNLSDKVGQLTNLKNLTLASNQISSVPASIKNLKNLRYLTLSDNKLTALPEELGELNKLSMLYLGKNTGLQKLPESTPKLEKLYDLQLNGCTNLDLEDTFNKLANLPKLQKIWMQKLGKPLKLPKNVKNLASVKALFLDNNEYEQGELSRTFDLISAMPALRTLNISNSKITKIPGNVSKLKNLEYFYMYGNDLTALPAAIGQLTKLKSLSVSSNKNFKTLPPTIGALRNLDRLELSYTAITNLPAAINGMKQLKFIKIRKTNMSQAAADQLTKALPDTKVDYAKK</sequence>
<dbReference type="AlphaFoldDB" id="A1ZTP3"/>
<dbReference type="PROSITE" id="PS51450">
    <property type="entry name" value="LRR"/>
    <property type="match status" value="3"/>
</dbReference>
<protein>
    <submittedName>
        <fullName evidence="4">Leucine-rich repeat containing protein</fullName>
    </submittedName>
</protein>
<dbReference type="SMART" id="SM00364">
    <property type="entry name" value="LRR_BAC"/>
    <property type="match status" value="8"/>
</dbReference>
<feature type="domain" description="Disease resistance R13L4/SHOC-2-like LRR" evidence="3">
    <location>
        <begin position="356"/>
        <end position="477"/>
    </location>
</feature>
<keyword evidence="5" id="KW-1185">Reference proteome</keyword>
<dbReference type="InterPro" id="IPR001611">
    <property type="entry name" value="Leu-rich_rpt"/>
</dbReference>
<dbReference type="PANTHER" id="PTHR48051:SF1">
    <property type="entry name" value="RAS SUPPRESSOR PROTEIN 1"/>
    <property type="match status" value="1"/>
</dbReference>
<dbReference type="PROSITE" id="PS51257">
    <property type="entry name" value="PROKAR_LIPOPROTEIN"/>
    <property type="match status" value="1"/>
</dbReference>
<dbReference type="GO" id="GO:0005737">
    <property type="term" value="C:cytoplasm"/>
    <property type="evidence" value="ECO:0007669"/>
    <property type="project" value="TreeGrafter"/>
</dbReference>
<evidence type="ECO:0000256" key="1">
    <source>
        <dbReference type="ARBA" id="ARBA00022614"/>
    </source>
</evidence>
<keyword evidence="2" id="KW-0677">Repeat</keyword>
<gene>
    <name evidence="4" type="ORF">M23134_01626</name>
</gene>
<dbReference type="Proteomes" id="UP000004095">
    <property type="component" value="Unassembled WGS sequence"/>
</dbReference>
<dbReference type="InterPro" id="IPR003591">
    <property type="entry name" value="Leu-rich_rpt_typical-subtyp"/>
</dbReference>
<feature type="domain" description="Disease resistance R13L4/SHOC-2-like LRR" evidence="3">
    <location>
        <begin position="117"/>
        <end position="222"/>
    </location>
</feature>
<keyword evidence="1" id="KW-0433">Leucine-rich repeat</keyword>
<dbReference type="eggNOG" id="COG4886">
    <property type="taxonomic scope" value="Bacteria"/>
</dbReference>
<evidence type="ECO:0000313" key="5">
    <source>
        <dbReference type="Proteomes" id="UP000004095"/>
    </source>
</evidence>
<dbReference type="SMART" id="SM00365">
    <property type="entry name" value="LRR_SD22"/>
    <property type="match status" value="3"/>
</dbReference>
<dbReference type="SUPFAM" id="SSF52047">
    <property type="entry name" value="RNI-like"/>
    <property type="match status" value="1"/>
</dbReference>
<dbReference type="InterPro" id="IPR050216">
    <property type="entry name" value="LRR_domain-containing"/>
</dbReference>
<dbReference type="EMBL" id="AAWS01000036">
    <property type="protein sequence ID" value="EAY26303.1"/>
    <property type="molecule type" value="Genomic_DNA"/>
</dbReference>
<dbReference type="OrthoDB" id="813032at2"/>
<dbReference type="GO" id="GO:0009274">
    <property type="term" value="C:peptidoglycan-based cell wall"/>
    <property type="evidence" value="ECO:0007669"/>
    <property type="project" value="UniProtKB-ARBA"/>
</dbReference>
<evidence type="ECO:0000256" key="2">
    <source>
        <dbReference type="ARBA" id="ARBA00022737"/>
    </source>
</evidence>
<accession>A1ZTP3</accession>
<dbReference type="RefSeq" id="WP_002701333.1">
    <property type="nucleotide sequence ID" value="NZ_AAWS01000036.1"/>
</dbReference>
<dbReference type="FunFam" id="3.80.10.10:FF:001164">
    <property type="entry name" value="GH01279p"/>
    <property type="match status" value="1"/>
</dbReference>
<dbReference type="PANTHER" id="PTHR48051">
    <property type="match status" value="1"/>
</dbReference>
<name>A1ZTP3_MICM2</name>
<proteinExistence type="predicted"/>
<dbReference type="Pfam" id="PF23598">
    <property type="entry name" value="LRR_14"/>
    <property type="match status" value="3"/>
</dbReference>